<evidence type="ECO:0000259" key="7">
    <source>
        <dbReference type="Pfam" id="PF06271"/>
    </source>
</evidence>
<evidence type="ECO:0000256" key="3">
    <source>
        <dbReference type="ARBA" id="ARBA00022692"/>
    </source>
</evidence>
<sequence>MAPLATSGQRFVARLLDTLILGVIWTLALAATGALQSAMDDPNDPDIGKTAISAVITFIVYFGYEGAMLAHDGQTLGKKAARIRVAVLADGDIPRGKGWSRAAVYALPGIAQPILLGTLFWLLNSLWHLWDKPFQQCLHDKVAKTVVVEAR</sequence>
<dbReference type="PANTHER" id="PTHR36115:SF4">
    <property type="entry name" value="MEMBRANE PROTEIN"/>
    <property type="match status" value="1"/>
</dbReference>
<feature type="transmembrane region" description="Helical" evidence="6">
    <location>
        <begin position="12"/>
        <end position="35"/>
    </location>
</feature>
<gene>
    <name evidence="8" type="ORF">HUT08_11905</name>
</gene>
<evidence type="ECO:0000256" key="2">
    <source>
        <dbReference type="ARBA" id="ARBA00022475"/>
    </source>
</evidence>
<keyword evidence="3 6" id="KW-0812">Transmembrane</keyword>
<proteinExistence type="predicted"/>
<keyword evidence="2" id="KW-1003">Cell membrane</keyword>
<dbReference type="InterPro" id="IPR051791">
    <property type="entry name" value="Pra-immunoreactive"/>
</dbReference>
<evidence type="ECO:0000256" key="6">
    <source>
        <dbReference type="SAM" id="Phobius"/>
    </source>
</evidence>
<evidence type="ECO:0000256" key="5">
    <source>
        <dbReference type="ARBA" id="ARBA00023136"/>
    </source>
</evidence>
<dbReference type="GO" id="GO:0005886">
    <property type="term" value="C:plasma membrane"/>
    <property type="evidence" value="ECO:0007669"/>
    <property type="project" value="UniProtKB-SubCell"/>
</dbReference>
<evidence type="ECO:0000313" key="9">
    <source>
        <dbReference type="Proteomes" id="UP000509303"/>
    </source>
</evidence>
<dbReference type="Proteomes" id="UP000509303">
    <property type="component" value="Chromosome"/>
</dbReference>
<comment type="subcellular location">
    <subcellularLocation>
        <location evidence="1">Cell membrane</location>
        <topology evidence="1">Multi-pass membrane protein</topology>
    </subcellularLocation>
</comment>
<evidence type="ECO:0000313" key="8">
    <source>
        <dbReference type="EMBL" id="QKW54450.1"/>
    </source>
</evidence>
<dbReference type="EMBL" id="CP054929">
    <property type="protein sequence ID" value="QKW54450.1"/>
    <property type="molecule type" value="Genomic_DNA"/>
</dbReference>
<protein>
    <submittedName>
        <fullName evidence="8">RDD family protein</fullName>
    </submittedName>
</protein>
<reference evidence="8 9" key="1">
    <citation type="submission" date="2020-06" db="EMBL/GenBank/DDBJ databases">
        <title>Genome mining for natural products.</title>
        <authorList>
            <person name="Zhang B."/>
            <person name="Shi J."/>
            <person name="Ge H."/>
        </authorList>
    </citation>
    <scope>NUCLEOTIDE SEQUENCE [LARGE SCALE GENOMIC DNA]</scope>
    <source>
        <strain evidence="8 9">NA00687</strain>
    </source>
</reference>
<feature type="transmembrane region" description="Helical" evidence="6">
    <location>
        <begin position="102"/>
        <end position="123"/>
    </location>
</feature>
<accession>A0A7H8NJ49</accession>
<feature type="transmembrane region" description="Helical" evidence="6">
    <location>
        <begin position="47"/>
        <end position="64"/>
    </location>
</feature>
<dbReference type="AlphaFoldDB" id="A0A7H8NJ49"/>
<dbReference type="InterPro" id="IPR010432">
    <property type="entry name" value="RDD"/>
</dbReference>
<keyword evidence="5 6" id="KW-0472">Membrane</keyword>
<organism evidence="8 9">
    <name type="scientific">Streptomyces buecherae</name>
    <dbReference type="NCBI Taxonomy" id="2763006"/>
    <lineage>
        <taxon>Bacteria</taxon>
        <taxon>Bacillati</taxon>
        <taxon>Actinomycetota</taxon>
        <taxon>Actinomycetes</taxon>
        <taxon>Kitasatosporales</taxon>
        <taxon>Streptomycetaceae</taxon>
        <taxon>Streptomyces</taxon>
    </lineage>
</organism>
<dbReference type="PANTHER" id="PTHR36115">
    <property type="entry name" value="PROLINE-RICH ANTIGEN HOMOLOG-RELATED"/>
    <property type="match status" value="1"/>
</dbReference>
<dbReference type="Pfam" id="PF06271">
    <property type="entry name" value="RDD"/>
    <property type="match status" value="1"/>
</dbReference>
<evidence type="ECO:0000256" key="4">
    <source>
        <dbReference type="ARBA" id="ARBA00022989"/>
    </source>
</evidence>
<keyword evidence="4 6" id="KW-1133">Transmembrane helix</keyword>
<evidence type="ECO:0000256" key="1">
    <source>
        <dbReference type="ARBA" id="ARBA00004651"/>
    </source>
</evidence>
<keyword evidence="9" id="KW-1185">Reference proteome</keyword>
<feature type="domain" description="RDD" evidence="7">
    <location>
        <begin position="5"/>
        <end position="144"/>
    </location>
</feature>
<name>A0A7H8NJ49_9ACTN</name>